<comment type="cofactor">
    <cofactor evidence="1">
        <name>FAD</name>
        <dbReference type="ChEBI" id="CHEBI:57692"/>
    </cofactor>
</comment>
<keyword evidence="6 9" id="KW-0560">Oxidoreductase</keyword>
<dbReference type="InterPro" id="IPR012999">
    <property type="entry name" value="Pyr_OxRdtase_I_AS"/>
</dbReference>
<keyword evidence="5" id="KW-0521">NADP</keyword>
<evidence type="ECO:0000256" key="8">
    <source>
        <dbReference type="ARBA" id="ARBA00023284"/>
    </source>
</evidence>
<keyword evidence="8 9" id="KW-0676">Redox-active center</keyword>
<dbReference type="RefSeq" id="WP_343185758.1">
    <property type="nucleotide sequence ID" value="NZ_JBCITM010000007.1"/>
</dbReference>
<evidence type="ECO:0000256" key="9">
    <source>
        <dbReference type="RuleBase" id="RU003691"/>
    </source>
</evidence>
<proteinExistence type="inferred from homology"/>
<dbReference type="InterPro" id="IPR001100">
    <property type="entry name" value="Pyr_nuc-diS_OxRdtase"/>
</dbReference>
<dbReference type="PRINTS" id="PR00368">
    <property type="entry name" value="FADPNR"/>
</dbReference>
<keyword evidence="3 9" id="KW-0285">Flavoprotein</keyword>
<dbReference type="EMBL" id="JBCITM010000007">
    <property type="protein sequence ID" value="MEN1760431.1"/>
    <property type="molecule type" value="Genomic_DNA"/>
</dbReference>
<keyword evidence="4 9" id="KW-0274">FAD</keyword>
<evidence type="ECO:0000256" key="1">
    <source>
        <dbReference type="ARBA" id="ARBA00001974"/>
    </source>
</evidence>
<evidence type="ECO:0000256" key="2">
    <source>
        <dbReference type="ARBA" id="ARBA00007532"/>
    </source>
</evidence>
<dbReference type="Gene3D" id="3.30.390.30">
    <property type="match status" value="1"/>
</dbReference>
<accession>A0ABU9VTF2</accession>
<feature type="domain" description="FAD/NAD(P)-binding" evidence="11">
    <location>
        <begin position="5"/>
        <end position="324"/>
    </location>
</feature>
<dbReference type="Pfam" id="PF07992">
    <property type="entry name" value="Pyr_redox_2"/>
    <property type="match status" value="1"/>
</dbReference>
<evidence type="ECO:0000256" key="3">
    <source>
        <dbReference type="ARBA" id="ARBA00022630"/>
    </source>
</evidence>
<comment type="caution">
    <text evidence="12">The sequence shown here is derived from an EMBL/GenBank/DDBJ whole genome shotgun (WGS) entry which is preliminary data.</text>
</comment>
<dbReference type="InterPro" id="IPR036188">
    <property type="entry name" value="FAD/NAD-bd_sf"/>
</dbReference>
<organism evidence="12 13">
    <name type="scientific">Anoxynatronum sibiricum</name>
    <dbReference type="NCBI Taxonomy" id="210623"/>
    <lineage>
        <taxon>Bacteria</taxon>
        <taxon>Bacillati</taxon>
        <taxon>Bacillota</taxon>
        <taxon>Clostridia</taxon>
        <taxon>Eubacteriales</taxon>
        <taxon>Clostridiaceae</taxon>
        <taxon>Anoxynatronum</taxon>
    </lineage>
</organism>
<dbReference type="Pfam" id="PF02852">
    <property type="entry name" value="Pyr_redox_dim"/>
    <property type="match status" value="1"/>
</dbReference>
<evidence type="ECO:0000256" key="5">
    <source>
        <dbReference type="ARBA" id="ARBA00022857"/>
    </source>
</evidence>
<feature type="domain" description="Pyridine nucleotide-disulphide oxidoreductase dimerisation" evidence="10">
    <location>
        <begin position="346"/>
        <end position="449"/>
    </location>
</feature>
<dbReference type="Proteomes" id="UP001407405">
    <property type="component" value="Unassembled WGS sequence"/>
</dbReference>
<dbReference type="InterPro" id="IPR004099">
    <property type="entry name" value="Pyr_nucl-diS_OxRdtase_dimer"/>
</dbReference>
<dbReference type="PANTHER" id="PTHR43014:SF2">
    <property type="entry name" value="MERCURIC REDUCTASE"/>
    <property type="match status" value="1"/>
</dbReference>
<gene>
    <name evidence="12" type="ORF">AAIG11_08105</name>
</gene>
<dbReference type="PRINTS" id="PR00411">
    <property type="entry name" value="PNDRDTASEI"/>
</dbReference>
<reference evidence="12 13" key="1">
    <citation type="submission" date="2024-04" db="EMBL/GenBank/DDBJ databases">
        <title>Genome sequencing and metabolic network reconstruction of aminoacids and betaine degradation by Anoxynatronum sibiricum.</title>
        <authorList>
            <person name="Detkova E.N."/>
            <person name="Boltjanskaja Y.V."/>
            <person name="Mardanov A.V."/>
            <person name="Kevbrin V."/>
        </authorList>
    </citation>
    <scope>NUCLEOTIDE SEQUENCE [LARGE SCALE GENOMIC DNA]</scope>
    <source>
        <strain evidence="12 13">Z-7981</strain>
    </source>
</reference>
<sequence length="474" mass="51597">MSYEYHVIVIGGGSAGLVTAGGAAALGAKVALLEGNEMGGDCLNTGCVPSKSLLASAHLANWIRQSKKMGLDGTQAPVNLEKVMNRVHRVIEEIAPHDSVERFQSMGVEVIQSHGRLLDAHTVQAGDRVLTGKRIVIAAGSGPQVPKLEGLDKVSYLTNETLFSLKKLPEHLMIWGAGPIAMEIGQAFVHLGSRVTVILRGHGLFKKDEPEVGEIMARKLEADGIRFLYGRDITGVSQEESRISLSLKETKKDIPSILEGDTFLIALGRQPASTGMGLEAAAVKTDRRGFVVVNEALQTSQPHIYACGDIAGPYQFTHMAGYQAGIVVRNLFLPLKKKVDYRHVVWTTYTSPQAAHAGYTEETAKEAGLLGSVITHPFREVDRAVIEDDREGFLKLVLDRKKRVIGATLVCEQAGEMISLASLAIVKKLKVSDFMNIIYAYPSKSEIFGGAALTQLKDSFKPWQKKLFQRLFLP</sequence>
<comment type="similarity">
    <text evidence="2 9">Belongs to the class-I pyridine nucleotide-disulfide oxidoreductase family.</text>
</comment>
<dbReference type="PROSITE" id="PS00076">
    <property type="entry name" value="PYRIDINE_REDOX_1"/>
    <property type="match status" value="1"/>
</dbReference>
<dbReference type="PIRSF" id="PIRSF000350">
    <property type="entry name" value="Mercury_reductase_MerA"/>
    <property type="match status" value="1"/>
</dbReference>
<protein>
    <submittedName>
        <fullName evidence="12">FAD-dependent oxidoreductase</fullName>
    </submittedName>
</protein>
<dbReference type="InterPro" id="IPR016156">
    <property type="entry name" value="FAD/NAD-linked_Rdtase_dimer_sf"/>
</dbReference>
<evidence type="ECO:0000259" key="10">
    <source>
        <dbReference type="Pfam" id="PF02852"/>
    </source>
</evidence>
<dbReference type="InterPro" id="IPR023753">
    <property type="entry name" value="FAD/NAD-binding_dom"/>
</dbReference>
<keyword evidence="7" id="KW-1015">Disulfide bond</keyword>
<evidence type="ECO:0000313" key="12">
    <source>
        <dbReference type="EMBL" id="MEN1760431.1"/>
    </source>
</evidence>
<dbReference type="PANTHER" id="PTHR43014">
    <property type="entry name" value="MERCURIC REDUCTASE"/>
    <property type="match status" value="1"/>
</dbReference>
<dbReference type="SUPFAM" id="SSF55424">
    <property type="entry name" value="FAD/NAD-linked reductases, dimerisation (C-terminal) domain"/>
    <property type="match status" value="1"/>
</dbReference>
<dbReference type="Gene3D" id="3.50.50.60">
    <property type="entry name" value="FAD/NAD(P)-binding domain"/>
    <property type="match status" value="2"/>
</dbReference>
<dbReference type="SUPFAM" id="SSF51905">
    <property type="entry name" value="FAD/NAD(P)-binding domain"/>
    <property type="match status" value="1"/>
</dbReference>
<evidence type="ECO:0000256" key="6">
    <source>
        <dbReference type="ARBA" id="ARBA00023002"/>
    </source>
</evidence>
<evidence type="ECO:0000313" key="13">
    <source>
        <dbReference type="Proteomes" id="UP001407405"/>
    </source>
</evidence>
<evidence type="ECO:0000259" key="11">
    <source>
        <dbReference type="Pfam" id="PF07992"/>
    </source>
</evidence>
<evidence type="ECO:0000256" key="7">
    <source>
        <dbReference type="ARBA" id="ARBA00023157"/>
    </source>
</evidence>
<evidence type="ECO:0000256" key="4">
    <source>
        <dbReference type="ARBA" id="ARBA00022827"/>
    </source>
</evidence>
<keyword evidence="13" id="KW-1185">Reference proteome</keyword>
<name>A0ABU9VTF2_9CLOT</name>